<reference evidence="2" key="1">
    <citation type="journal article" date="2020" name="Cell">
        <title>Large-Scale Comparative Analyses of Tick Genomes Elucidate Their Genetic Diversity and Vector Capacities.</title>
        <authorList>
            <consortium name="Tick Genome and Microbiome Consortium (TIGMIC)"/>
            <person name="Jia N."/>
            <person name="Wang J."/>
            <person name="Shi W."/>
            <person name="Du L."/>
            <person name="Sun Y."/>
            <person name="Zhan W."/>
            <person name="Jiang J.F."/>
            <person name="Wang Q."/>
            <person name="Zhang B."/>
            <person name="Ji P."/>
            <person name="Bell-Sakyi L."/>
            <person name="Cui X.M."/>
            <person name="Yuan T.T."/>
            <person name="Jiang B.G."/>
            <person name="Yang W.F."/>
            <person name="Lam T.T."/>
            <person name="Chang Q.C."/>
            <person name="Ding S.J."/>
            <person name="Wang X.J."/>
            <person name="Zhu J.G."/>
            <person name="Ruan X.D."/>
            <person name="Zhao L."/>
            <person name="Wei J.T."/>
            <person name="Ye R.Z."/>
            <person name="Que T.C."/>
            <person name="Du C.H."/>
            <person name="Zhou Y.H."/>
            <person name="Cheng J.X."/>
            <person name="Dai P.F."/>
            <person name="Guo W.B."/>
            <person name="Han X.H."/>
            <person name="Huang E.J."/>
            <person name="Li L.F."/>
            <person name="Wei W."/>
            <person name="Gao Y.C."/>
            <person name="Liu J.Z."/>
            <person name="Shao H.Z."/>
            <person name="Wang X."/>
            <person name="Wang C.C."/>
            <person name="Yang T.C."/>
            <person name="Huo Q.B."/>
            <person name="Li W."/>
            <person name="Chen H.Y."/>
            <person name="Chen S.E."/>
            <person name="Zhou L.G."/>
            <person name="Ni X.B."/>
            <person name="Tian J.H."/>
            <person name="Sheng Y."/>
            <person name="Liu T."/>
            <person name="Pan Y.S."/>
            <person name="Xia L.Y."/>
            <person name="Li J."/>
            <person name="Zhao F."/>
            <person name="Cao W.C."/>
        </authorList>
    </citation>
    <scope>NUCLEOTIDE SEQUENCE</scope>
    <source>
        <strain evidence="2">Rsan-2018</strain>
    </source>
</reference>
<dbReference type="AlphaFoldDB" id="A0A9D4T422"/>
<evidence type="ECO:0000313" key="3">
    <source>
        <dbReference type="Proteomes" id="UP000821837"/>
    </source>
</evidence>
<reference evidence="2" key="2">
    <citation type="submission" date="2021-09" db="EMBL/GenBank/DDBJ databases">
        <authorList>
            <person name="Jia N."/>
            <person name="Wang J."/>
            <person name="Shi W."/>
            <person name="Du L."/>
            <person name="Sun Y."/>
            <person name="Zhan W."/>
            <person name="Jiang J."/>
            <person name="Wang Q."/>
            <person name="Zhang B."/>
            <person name="Ji P."/>
            <person name="Sakyi L.B."/>
            <person name="Cui X."/>
            <person name="Yuan T."/>
            <person name="Jiang B."/>
            <person name="Yang W."/>
            <person name="Lam T.T.-Y."/>
            <person name="Chang Q."/>
            <person name="Ding S."/>
            <person name="Wang X."/>
            <person name="Zhu J."/>
            <person name="Ruan X."/>
            <person name="Zhao L."/>
            <person name="Wei J."/>
            <person name="Que T."/>
            <person name="Du C."/>
            <person name="Cheng J."/>
            <person name="Dai P."/>
            <person name="Han X."/>
            <person name="Huang E."/>
            <person name="Gao Y."/>
            <person name="Liu J."/>
            <person name="Shao H."/>
            <person name="Ye R."/>
            <person name="Li L."/>
            <person name="Wei W."/>
            <person name="Wang X."/>
            <person name="Wang C."/>
            <person name="Huo Q."/>
            <person name="Li W."/>
            <person name="Guo W."/>
            <person name="Chen H."/>
            <person name="Chen S."/>
            <person name="Zhou L."/>
            <person name="Zhou L."/>
            <person name="Ni X."/>
            <person name="Tian J."/>
            <person name="Zhou Y."/>
            <person name="Sheng Y."/>
            <person name="Liu T."/>
            <person name="Pan Y."/>
            <person name="Xia L."/>
            <person name="Li J."/>
            <person name="Zhao F."/>
            <person name="Cao W."/>
        </authorList>
    </citation>
    <scope>NUCLEOTIDE SEQUENCE</scope>
    <source>
        <strain evidence="2">Rsan-2018</strain>
        <tissue evidence="2">Larvae</tissue>
    </source>
</reference>
<comment type="caution">
    <text evidence="2">The sequence shown here is derived from an EMBL/GenBank/DDBJ whole genome shotgun (WGS) entry which is preliminary data.</text>
</comment>
<dbReference type="VEuPathDB" id="VectorBase:RSAN_050090"/>
<dbReference type="Proteomes" id="UP000821837">
    <property type="component" value="Unassembled WGS sequence"/>
</dbReference>
<name>A0A9D4T422_RHISA</name>
<accession>A0A9D4T422</accession>
<protein>
    <recommendedName>
        <fullName evidence="1">NIDO domain-containing protein</fullName>
    </recommendedName>
</protein>
<dbReference type="InterPro" id="IPR003886">
    <property type="entry name" value="NIDO_dom"/>
</dbReference>
<dbReference type="EMBL" id="JABSTV010001248">
    <property type="protein sequence ID" value="KAH7969347.1"/>
    <property type="molecule type" value="Genomic_DNA"/>
</dbReference>
<organism evidence="2 3">
    <name type="scientific">Rhipicephalus sanguineus</name>
    <name type="common">Brown dog tick</name>
    <name type="synonym">Ixodes sanguineus</name>
    <dbReference type="NCBI Taxonomy" id="34632"/>
    <lineage>
        <taxon>Eukaryota</taxon>
        <taxon>Metazoa</taxon>
        <taxon>Ecdysozoa</taxon>
        <taxon>Arthropoda</taxon>
        <taxon>Chelicerata</taxon>
        <taxon>Arachnida</taxon>
        <taxon>Acari</taxon>
        <taxon>Parasitiformes</taxon>
        <taxon>Ixodida</taxon>
        <taxon>Ixodoidea</taxon>
        <taxon>Ixodidae</taxon>
        <taxon>Rhipicephalinae</taxon>
        <taxon>Rhipicephalus</taxon>
        <taxon>Rhipicephalus</taxon>
    </lineage>
</organism>
<gene>
    <name evidence="2" type="ORF">HPB52_016923</name>
</gene>
<proteinExistence type="predicted"/>
<evidence type="ECO:0000259" key="1">
    <source>
        <dbReference type="Pfam" id="PF06119"/>
    </source>
</evidence>
<sequence>MYPYDRNDLQPIDTSKLESEISLQARLPFFGFHYKYIKKERLFLAVSAKAYVDLSNMIQELDERAMRTSHGAPQWVFPWAHPHMQVHLNGYLHFSGATGDVQDTIREKDPALIAPWLSYQSMVEQIPESGVYFRLFRIGEHYDRDPEQWLERRAIEDFREGMIGAADFRPTFVAIATWRNVTLTGMQSKNNVKVCPIKVYPIRSSTLKYADDE</sequence>
<feature type="domain" description="NIDO" evidence="1">
    <location>
        <begin position="84"/>
        <end position="189"/>
    </location>
</feature>
<keyword evidence="3" id="KW-1185">Reference proteome</keyword>
<dbReference type="Pfam" id="PF06119">
    <property type="entry name" value="NIDO"/>
    <property type="match status" value="1"/>
</dbReference>
<evidence type="ECO:0000313" key="2">
    <source>
        <dbReference type="EMBL" id="KAH7969347.1"/>
    </source>
</evidence>
<dbReference type="GO" id="GO:0007160">
    <property type="term" value="P:cell-matrix adhesion"/>
    <property type="evidence" value="ECO:0007669"/>
    <property type="project" value="InterPro"/>
</dbReference>